<dbReference type="OrthoDB" id="166547at2"/>
<dbReference type="InterPro" id="IPR018687">
    <property type="entry name" value="DUF2177_membr"/>
</dbReference>
<evidence type="ECO:0000256" key="1">
    <source>
        <dbReference type="SAM" id="Phobius"/>
    </source>
</evidence>
<evidence type="ECO:0000313" key="3">
    <source>
        <dbReference type="Proteomes" id="UP000268016"/>
    </source>
</evidence>
<evidence type="ECO:0000313" key="2">
    <source>
        <dbReference type="EMBL" id="ROU04167.1"/>
    </source>
</evidence>
<keyword evidence="1" id="KW-0472">Membrane</keyword>
<keyword evidence="3" id="KW-1185">Reference proteome</keyword>
<feature type="transmembrane region" description="Helical" evidence="1">
    <location>
        <begin position="73"/>
        <end position="91"/>
    </location>
</feature>
<feature type="transmembrane region" description="Helical" evidence="1">
    <location>
        <begin position="43"/>
        <end position="61"/>
    </location>
</feature>
<organism evidence="2 3">
    <name type="scientific">Histidinibacterium lentulum</name>
    <dbReference type="NCBI Taxonomy" id="2480588"/>
    <lineage>
        <taxon>Bacteria</taxon>
        <taxon>Pseudomonadati</taxon>
        <taxon>Pseudomonadota</taxon>
        <taxon>Alphaproteobacteria</taxon>
        <taxon>Rhodobacterales</taxon>
        <taxon>Paracoccaceae</taxon>
        <taxon>Histidinibacterium</taxon>
    </lineage>
</organism>
<dbReference type="RefSeq" id="WP_123640574.1">
    <property type="nucleotide sequence ID" value="NZ_ML119081.1"/>
</dbReference>
<proteinExistence type="predicted"/>
<dbReference type="EMBL" id="RDRB01000001">
    <property type="protein sequence ID" value="ROU04167.1"/>
    <property type="molecule type" value="Genomic_DNA"/>
</dbReference>
<comment type="caution">
    <text evidence="2">The sequence shown here is derived from an EMBL/GenBank/DDBJ whole genome shotgun (WGS) entry which is preliminary data.</text>
</comment>
<sequence length="133" mass="14715">MTIIVLYLATAFVFLALDAVALTNMLRPLFERHIGDWLVEGFRLGPAVVFYLFYIGVLVYFVSWPALRDGHSLGWVALHAGLLGAFAYGTYEFTNYATLARWHWQMVAVDVTWGTILTATAATLGVVAARALS</sequence>
<keyword evidence="1" id="KW-1133">Transmembrane helix</keyword>
<dbReference type="Proteomes" id="UP000268016">
    <property type="component" value="Unassembled WGS sequence"/>
</dbReference>
<gene>
    <name evidence="2" type="ORF">EAT49_01880</name>
</gene>
<dbReference type="Pfam" id="PF09945">
    <property type="entry name" value="DUF2177"/>
    <property type="match status" value="1"/>
</dbReference>
<protein>
    <submittedName>
        <fullName evidence="2">DUF2177 family protein</fullName>
    </submittedName>
</protein>
<feature type="transmembrane region" description="Helical" evidence="1">
    <location>
        <begin position="111"/>
        <end position="132"/>
    </location>
</feature>
<keyword evidence="1" id="KW-0812">Transmembrane</keyword>
<name>A0A3N2R9T0_9RHOB</name>
<dbReference type="AlphaFoldDB" id="A0A3N2R9T0"/>
<accession>A0A3N2R9T0</accession>
<reference evidence="2 3" key="1">
    <citation type="submission" date="2018-10" db="EMBL/GenBank/DDBJ databases">
        <title>Histidinibacterium lentulum gen. nov., sp. nov., a marine bacterium from the culture broth of Picochlorum sp. 122.</title>
        <authorList>
            <person name="Wang G."/>
        </authorList>
    </citation>
    <scope>NUCLEOTIDE SEQUENCE [LARGE SCALE GENOMIC DNA]</scope>
    <source>
        <strain evidence="2 3">B17</strain>
    </source>
</reference>